<name>A0ABS0GX29_9ACTN</name>
<evidence type="ECO:0000313" key="3">
    <source>
        <dbReference type="Proteomes" id="UP000638560"/>
    </source>
</evidence>
<dbReference type="SUPFAM" id="SSF46785">
    <property type="entry name" value="Winged helix' DNA-binding domain"/>
    <property type="match status" value="1"/>
</dbReference>
<feature type="domain" description="HTH marR-type" evidence="1">
    <location>
        <begin position="23"/>
        <end position="158"/>
    </location>
</feature>
<evidence type="ECO:0000259" key="1">
    <source>
        <dbReference type="PROSITE" id="PS50995"/>
    </source>
</evidence>
<dbReference type="PANTHER" id="PTHR33164">
    <property type="entry name" value="TRANSCRIPTIONAL REGULATOR, MARR FAMILY"/>
    <property type="match status" value="1"/>
</dbReference>
<dbReference type="Pfam" id="PF12802">
    <property type="entry name" value="MarR_2"/>
    <property type="match status" value="1"/>
</dbReference>
<evidence type="ECO:0000313" key="2">
    <source>
        <dbReference type="EMBL" id="MBF9130634.1"/>
    </source>
</evidence>
<organism evidence="2 3">
    <name type="scientific">Plantactinospora alkalitolerans</name>
    <dbReference type="NCBI Taxonomy" id="2789879"/>
    <lineage>
        <taxon>Bacteria</taxon>
        <taxon>Bacillati</taxon>
        <taxon>Actinomycetota</taxon>
        <taxon>Actinomycetes</taxon>
        <taxon>Micromonosporales</taxon>
        <taxon>Micromonosporaceae</taxon>
        <taxon>Plantactinospora</taxon>
    </lineage>
</organism>
<dbReference type="EMBL" id="JADPUN010000164">
    <property type="protein sequence ID" value="MBF9130634.1"/>
    <property type="molecule type" value="Genomic_DNA"/>
</dbReference>
<dbReference type="InterPro" id="IPR000835">
    <property type="entry name" value="HTH_MarR-typ"/>
</dbReference>
<protein>
    <submittedName>
        <fullName evidence="2">Winged helix-turn-helix transcriptional regulator</fullName>
    </submittedName>
</protein>
<comment type="caution">
    <text evidence="2">The sequence shown here is derived from an EMBL/GenBank/DDBJ whole genome shotgun (WGS) entry which is preliminary data.</text>
</comment>
<dbReference type="Proteomes" id="UP000638560">
    <property type="component" value="Unassembled WGS sequence"/>
</dbReference>
<dbReference type="Gene3D" id="1.10.10.10">
    <property type="entry name" value="Winged helix-like DNA-binding domain superfamily/Winged helix DNA-binding domain"/>
    <property type="match status" value="1"/>
</dbReference>
<dbReference type="InterPro" id="IPR039422">
    <property type="entry name" value="MarR/SlyA-like"/>
</dbReference>
<sequence length="171" mass="18845">MDDEVDRIQQAWARERPGTPVESIGVITRVWRVGKILNDERRRTLARLGIDAATLDLLSTLRRAGRPYRLPAGELARLSLVSAGAISQRVARAEHDGLVCRDKAGPDGRTVLVTLTDAGNRLLDRTVDELLQHEQTLLDALGGAQRDQLADLLRVLLADLVTRFDPPARSS</sequence>
<proteinExistence type="predicted"/>
<dbReference type="PROSITE" id="PS50995">
    <property type="entry name" value="HTH_MARR_2"/>
    <property type="match status" value="1"/>
</dbReference>
<reference evidence="2 3" key="1">
    <citation type="submission" date="2020-11" db="EMBL/GenBank/DDBJ databases">
        <title>A novel isolate from a Black sea contaminated sediment with potential to produce alkanes: Plantactinospora alkalitolerans sp. nov.</title>
        <authorList>
            <person name="Carro L."/>
            <person name="Veyisoglu A."/>
            <person name="Guven K."/>
            <person name="Schumann P."/>
            <person name="Klenk H.-P."/>
            <person name="Sahin N."/>
        </authorList>
    </citation>
    <scope>NUCLEOTIDE SEQUENCE [LARGE SCALE GENOMIC DNA]</scope>
    <source>
        <strain evidence="2 3">S1510</strain>
    </source>
</reference>
<dbReference type="RefSeq" id="WP_196202202.1">
    <property type="nucleotide sequence ID" value="NZ_JADPUN010000164.1"/>
</dbReference>
<accession>A0ABS0GX29</accession>
<dbReference type="InterPro" id="IPR036390">
    <property type="entry name" value="WH_DNA-bd_sf"/>
</dbReference>
<keyword evidence="3" id="KW-1185">Reference proteome</keyword>
<dbReference type="SMART" id="SM00347">
    <property type="entry name" value="HTH_MARR"/>
    <property type="match status" value="1"/>
</dbReference>
<dbReference type="InterPro" id="IPR036388">
    <property type="entry name" value="WH-like_DNA-bd_sf"/>
</dbReference>
<gene>
    <name evidence="2" type="ORF">I0C86_16950</name>
</gene>
<dbReference type="PANTHER" id="PTHR33164:SF104">
    <property type="entry name" value="TRANSCRIPTIONAL REGULATORY PROTEIN"/>
    <property type="match status" value="1"/>
</dbReference>